<dbReference type="PANTHER" id="PTHR36852:SF1">
    <property type="entry name" value="PROTEIN GVPL 2"/>
    <property type="match status" value="1"/>
</dbReference>
<comment type="subcellular location">
    <subcellularLocation>
        <location evidence="2">Gas vesicle</location>
    </subcellularLocation>
</comment>
<dbReference type="RefSeq" id="WP_268759009.1">
    <property type="nucleotide sequence ID" value="NZ_CP113836.1"/>
</dbReference>
<evidence type="ECO:0000313" key="4">
    <source>
        <dbReference type="EMBL" id="WAL68918.1"/>
    </source>
</evidence>
<dbReference type="Proteomes" id="UP001163203">
    <property type="component" value="Chromosome"/>
</dbReference>
<protein>
    <submittedName>
        <fullName evidence="4">GvpL/GvpF family gas vesicle protein</fullName>
    </submittedName>
</protein>
<comment type="similarity">
    <text evidence="3">Belongs to the gas vesicle GvpF/GvpL family.</text>
</comment>
<dbReference type="Pfam" id="PF06386">
    <property type="entry name" value="GvpL_GvpF"/>
    <property type="match status" value="1"/>
</dbReference>
<accession>A0ABY7BE70</accession>
<dbReference type="EMBL" id="CP113836">
    <property type="protein sequence ID" value="WAL68918.1"/>
    <property type="molecule type" value="Genomic_DNA"/>
</dbReference>
<proteinExistence type="inferred from homology"/>
<sequence>MSEQEDQRGSWLYAVTTELDPGVLTALTGVSGERPRAVEGAGLTAVAGTVPLESFGEEALRRNLEDLDWLAAVARAHDAVVDAVVRARPAVPLRLATVYHDDDRVRAVLAEREGDFRRLLDLVSGRTEWGVKAFLDPSRLREPEPAASGASGPGAGAAYLRRKRSQHLAKERAEQIAAEQARAIHEALAALSAEARTHRPQARQLAGNDLPMILNGAYLVDDSASSAFAEAVAAQDRAHEAIQLRLTGPWPPYSFSALEEEP</sequence>
<organism evidence="4 5">
    <name type="scientific">Amycolatopsis cynarae</name>
    <dbReference type="NCBI Taxonomy" id="2995223"/>
    <lineage>
        <taxon>Bacteria</taxon>
        <taxon>Bacillati</taxon>
        <taxon>Actinomycetota</taxon>
        <taxon>Actinomycetes</taxon>
        <taxon>Pseudonocardiales</taxon>
        <taxon>Pseudonocardiaceae</taxon>
        <taxon>Amycolatopsis</taxon>
    </lineage>
</organism>
<keyword evidence="1" id="KW-0304">Gas vesicle</keyword>
<name>A0ABY7BE70_9PSEU</name>
<reference evidence="4" key="1">
    <citation type="submission" date="2022-11" db="EMBL/GenBank/DDBJ databases">
        <authorList>
            <person name="Mo P."/>
        </authorList>
    </citation>
    <scope>NUCLEOTIDE SEQUENCE</scope>
    <source>
        <strain evidence="4">HUAS 11-8</strain>
    </source>
</reference>
<evidence type="ECO:0000256" key="3">
    <source>
        <dbReference type="ARBA" id="ARBA00035643"/>
    </source>
</evidence>
<keyword evidence="5" id="KW-1185">Reference proteome</keyword>
<dbReference type="InterPro" id="IPR009430">
    <property type="entry name" value="GvpL/GvpF"/>
</dbReference>
<evidence type="ECO:0000256" key="2">
    <source>
        <dbReference type="ARBA" id="ARBA00035108"/>
    </source>
</evidence>
<evidence type="ECO:0000313" key="5">
    <source>
        <dbReference type="Proteomes" id="UP001163203"/>
    </source>
</evidence>
<dbReference type="PANTHER" id="PTHR36852">
    <property type="entry name" value="PROTEIN GVPL 2"/>
    <property type="match status" value="1"/>
</dbReference>
<gene>
    <name evidence="4" type="ORF">ORV05_14490</name>
</gene>
<evidence type="ECO:0000256" key="1">
    <source>
        <dbReference type="ARBA" id="ARBA00022987"/>
    </source>
</evidence>